<dbReference type="RefSeq" id="WP_122229453.1">
    <property type="nucleotide sequence ID" value="NZ_RDQO01000003.1"/>
</dbReference>
<dbReference type="GO" id="GO:0004658">
    <property type="term" value="F:propionyl-CoA carboxylase activity"/>
    <property type="evidence" value="ECO:0007669"/>
    <property type="project" value="TreeGrafter"/>
</dbReference>
<accession>A0A3M6QTD8</accession>
<dbReference type="OrthoDB" id="9803706at2"/>
<dbReference type="InterPro" id="IPR051047">
    <property type="entry name" value="AccD/PCCB"/>
</dbReference>
<dbReference type="InterPro" id="IPR034733">
    <property type="entry name" value="AcCoA_carboxyl_beta"/>
</dbReference>
<organism evidence="2 3">
    <name type="scientific">Corticibacter populi</name>
    <dbReference type="NCBI Taxonomy" id="1550736"/>
    <lineage>
        <taxon>Bacteria</taxon>
        <taxon>Pseudomonadati</taxon>
        <taxon>Pseudomonadota</taxon>
        <taxon>Betaproteobacteria</taxon>
        <taxon>Burkholderiales</taxon>
        <taxon>Comamonadaceae</taxon>
        <taxon>Corticibacter</taxon>
    </lineage>
</organism>
<feature type="domain" description="CoA carboxyltransferase C-terminal" evidence="1">
    <location>
        <begin position="1"/>
        <end position="122"/>
    </location>
</feature>
<evidence type="ECO:0000259" key="1">
    <source>
        <dbReference type="PROSITE" id="PS50989"/>
    </source>
</evidence>
<dbReference type="InterPro" id="IPR029045">
    <property type="entry name" value="ClpP/crotonase-like_dom_sf"/>
</dbReference>
<keyword evidence="3" id="KW-1185">Reference proteome</keyword>
<dbReference type="InterPro" id="IPR011763">
    <property type="entry name" value="COA_CT_C"/>
</dbReference>
<protein>
    <recommendedName>
        <fullName evidence="1">CoA carboxyltransferase C-terminal domain-containing protein</fullName>
    </recommendedName>
</protein>
<reference evidence="2 3" key="1">
    <citation type="submission" date="2018-10" db="EMBL/GenBank/DDBJ databases">
        <title>Draft genome of Cortibacter populi DSM10536.</title>
        <authorList>
            <person name="Bernier A.-M."/>
            <person name="Bernard K."/>
        </authorList>
    </citation>
    <scope>NUCLEOTIDE SEQUENCE [LARGE SCALE GENOMIC DNA]</scope>
    <source>
        <strain evidence="2 3">DSM 105136</strain>
    </source>
</reference>
<dbReference type="SUPFAM" id="SSF52096">
    <property type="entry name" value="ClpP/crotonase"/>
    <property type="match status" value="1"/>
</dbReference>
<sequence>MAAGMGALFGDHSACLLCLSFLCDCPGFLIGPDMEQKRMISQATRLINTVYGATVPKITVVLRKAIGLAYLAMGGGRMGASSLLAWPTARFDVMGPDVAVELMHGREIAAASNPVEKRKQIH</sequence>
<proteinExistence type="predicted"/>
<comment type="caution">
    <text evidence="2">The sequence shown here is derived from an EMBL/GenBank/DDBJ whole genome shotgun (WGS) entry which is preliminary data.</text>
</comment>
<gene>
    <name evidence="2" type="ORF">D8I35_11715</name>
</gene>
<dbReference type="EMBL" id="RDQO01000003">
    <property type="protein sequence ID" value="RMX05819.1"/>
    <property type="molecule type" value="Genomic_DNA"/>
</dbReference>
<dbReference type="PANTHER" id="PTHR43842">
    <property type="entry name" value="PROPIONYL-COA CARBOXYLASE BETA CHAIN"/>
    <property type="match status" value="1"/>
</dbReference>
<evidence type="ECO:0000313" key="3">
    <source>
        <dbReference type="Proteomes" id="UP000278006"/>
    </source>
</evidence>
<dbReference type="PROSITE" id="PS50989">
    <property type="entry name" value="COA_CT_CTER"/>
    <property type="match status" value="1"/>
</dbReference>
<evidence type="ECO:0000313" key="2">
    <source>
        <dbReference type="EMBL" id="RMX05819.1"/>
    </source>
</evidence>
<name>A0A3M6QTD8_9BURK</name>
<dbReference type="Pfam" id="PF01039">
    <property type="entry name" value="Carboxyl_trans"/>
    <property type="match status" value="1"/>
</dbReference>
<dbReference type="AlphaFoldDB" id="A0A3M6QTD8"/>
<dbReference type="Proteomes" id="UP000278006">
    <property type="component" value="Unassembled WGS sequence"/>
</dbReference>
<dbReference type="PANTHER" id="PTHR43842:SF2">
    <property type="entry name" value="PROPIONYL-COA CARBOXYLASE BETA CHAIN, MITOCHONDRIAL"/>
    <property type="match status" value="1"/>
</dbReference>
<dbReference type="Gene3D" id="3.90.226.10">
    <property type="entry name" value="2-enoyl-CoA Hydratase, Chain A, domain 1"/>
    <property type="match status" value="1"/>
</dbReference>